<evidence type="ECO:0000313" key="2">
    <source>
        <dbReference type="EMBL" id="AOZ73228.1"/>
    </source>
</evidence>
<feature type="compositionally biased region" description="Polar residues" evidence="1">
    <location>
        <begin position="198"/>
        <end position="222"/>
    </location>
</feature>
<accession>A0A1D9MLW0</accession>
<gene>
    <name evidence="2" type="ORF">BK816_07955</name>
</gene>
<feature type="region of interest" description="Disordered" evidence="1">
    <location>
        <begin position="108"/>
        <end position="222"/>
    </location>
</feature>
<feature type="region of interest" description="Disordered" evidence="1">
    <location>
        <begin position="1"/>
        <end position="74"/>
    </location>
</feature>
<proteinExistence type="predicted"/>
<reference evidence="2 3" key="1">
    <citation type="submission" date="2016-10" db="EMBL/GenBank/DDBJ databases">
        <title>Actinomyces aegypiusis sp. nov., isolated from the Aegypius monachus in Qinghai Tibet Plateau China.</title>
        <authorList>
            <person name="Wang Y."/>
        </authorList>
    </citation>
    <scope>NUCLEOTIDE SEQUENCE [LARGE SCALE GENOMIC DNA]</scope>
    <source>
        <strain evidence="2 3">VUL4_3</strain>
    </source>
</reference>
<keyword evidence="3" id="KW-1185">Reference proteome</keyword>
<protein>
    <submittedName>
        <fullName evidence="2">Uncharacterized protein</fullName>
    </submittedName>
</protein>
<evidence type="ECO:0000313" key="3">
    <source>
        <dbReference type="Proteomes" id="UP000176288"/>
    </source>
</evidence>
<dbReference type="EMBL" id="CP017812">
    <property type="protein sequence ID" value="AOZ73228.1"/>
    <property type="molecule type" value="Genomic_DNA"/>
</dbReference>
<sequence>MKDENEELETEILPAQEAAEENTEAGAAEAAGTNPADAAETTGTNPADATETAETSIQPKVSAADKPADSPTAAQKVNNWFQHIWAKKGAKAGVGVVAALALFGAGMGVGGALGHHGGPEGPRHHHAQGGPEKPGEGERAERGNGPKHFNERENNNRMEKEDEGKPCHPHRSDDDQPQENDGSVNRKKNKPQSKKTEIQNNKPVEKQSSTPETSPENTPGAK</sequence>
<feature type="compositionally biased region" description="Basic and acidic residues" evidence="1">
    <location>
        <begin position="133"/>
        <end position="174"/>
    </location>
</feature>
<evidence type="ECO:0000256" key="1">
    <source>
        <dbReference type="SAM" id="MobiDB-lite"/>
    </source>
</evidence>
<feature type="compositionally biased region" description="Polar residues" evidence="1">
    <location>
        <begin position="41"/>
        <end position="59"/>
    </location>
</feature>
<feature type="compositionally biased region" description="Acidic residues" evidence="1">
    <location>
        <begin position="1"/>
        <end position="10"/>
    </location>
</feature>
<organism evidence="2 3">
    <name type="scientific">Boudabousia tangfeifanii</name>
    <dbReference type="NCBI Taxonomy" id="1912795"/>
    <lineage>
        <taxon>Bacteria</taxon>
        <taxon>Bacillati</taxon>
        <taxon>Actinomycetota</taxon>
        <taxon>Actinomycetes</taxon>
        <taxon>Actinomycetales</taxon>
        <taxon>Actinomycetaceae</taxon>
        <taxon>Boudabousia</taxon>
    </lineage>
</organism>
<name>A0A1D9MLW0_9ACTO</name>
<dbReference type="Proteomes" id="UP000176288">
    <property type="component" value="Chromosome"/>
</dbReference>
<dbReference type="STRING" id="1912795.BK816_07955"/>
<feature type="compositionally biased region" description="Low complexity" evidence="1">
    <location>
        <begin position="24"/>
        <end position="40"/>
    </location>
</feature>
<dbReference type="KEGG" id="avu:BK816_07955"/>
<dbReference type="AlphaFoldDB" id="A0A1D9MLW0"/>